<dbReference type="Proteomes" id="UP000092695">
    <property type="component" value="Chromosome"/>
</dbReference>
<proteinExistence type="predicted"/>
<keyword evidence="2" id="KW-1185">Reference proteome</keyword>
<protein>
    <submittedName>
        <fullName evidence="1">Uncharacterized protein</fullName>
    </submittedName>
</protein>
<organism evidence="1 2">
    <name type="scientific">Woeseia oceani</name>
    <dbReference type="NCBI Taxonomy" id="1548547"/>
    <lineage>
        <taxon>Bacteria</taxon>
        <taxon>Pseudomonadati</taxon>
        <taxon>Pseudomonadota</taxon>
        <taxon>Gammaproteobacteria</taxon>
        <taxon>Woeseiales</taxon>
        <taxon>Woeseiaceae</taxon>
        <taxon>Woeseia</taxon>
    </lineage>
</organism>
<dbReference type="OrthoDB" id="7062500at2"/>
<gene>
    <name evidence="1" type="ORF">BA177_05285</name>
</gene>
<accession>A0A193LKH7</accession>
<dbReference type="EMBL" id="CP016268">
    <property type="protein sequence ID" value="ANO53017.1"/>
    <property type="molecule type" value="Genomic_DNA"/>
</dbReference>
<name>A0A193LKH7_9GAMM</name>
<evidence type="ECO:0000313" key="2">
    <source>
        <dbReference type="Proteomes" id="UP000092695"/>
    </source>
</evidence>
<dbReference type="KEGG" id="woc:BA177_05285"/>
<reference evidence="1 2" key="1">
    <citation type="submission" date="2016-06" db="EMBL/GenBank/DDBJ databases">
        <title>Complete genome sequence of a deep-branching marine Gamma Proteobacterium Woeseia oceani type strain XK5.</title>
        <authorList>
            <person name="Mu D."/>
            <person name="Du Z."/>
        </authorList>
    </citation>
    <scope>NUCLEOTIDE SEQUENCE [LARGE SCALE GENOMIC DNA]</scope>
    <source>
        <strain evidence="1 2">XK5</strain>
    </source>
</reference>
<sequence>MLRRYRKPGFYTDCFFADIPFRVSQEQFVLAFYSTALFRAERFILKWVVSKPSTDEQAVALASAKADEFAAWSVEGRTEKQLLLSDYQGRTKSWLRTDHTGTDAGTQTRLYFGSAVIPVLDRQTGERHLGLVYKALLGFHKVYSIALLWNAVARLKKQHSNN</sequence>
<dbReference type="AlphaFoldDB" id="A0A193LKH7"/>
<evidence type="ECO:0000313" key="1">
    <source>
        <dbReference type="EMBL" id="ANO53017.1"/>
    </source>
</evidence>